<feature type="region of interest" description="Disordered" evidence="1">
    <location>
        <begin position="70"/>
        <end position="93"/>
    </location>
</feature>
<dbReference type="Proteomes" id="UP000678499">
    <property type="component" value="Unassembled WGS sequence"/>
</dbReference>
<reference evidence="2" key="1">
    <citation type="submission" date="2020-11" db="EMBL/GenBank/DDBJ databases">
        <authorList>
            <person name="Tran Van P."/>
        </authorList>
    </citation>
    <scope>NUCLEOTIDE SEQUENCE</scope>
</reference>
<dbReference type="AlphaFoldDB" id="A0A7R9G913"/>
<protein>
    <submittedName>
        <fullName evidence="2">Uncharacterized protein</fullName>
    </submittedName>
</protein>
<name>A0A7R9G913_9CRUS</name>
<evidence type="ECO:0000256" key="1">
    <source>
        <dbReference type="SAM" id="MobiDB-lite"/>
    </source>
</evidence>
<organism evidence="2">
    <name type="scientific">Notodromas monacha</name>
    <dbReference type="NCBI Taxonomy" id="399045"/>
    <lineage>
        <taxon>Eukaryota</taxon>
        <taxon>Metazoa</taxon>
        <taxon>Ecdysozoa</taxon>
        <taxon>Arthropoda</taxon>
        <taxon>Crustacea</taxon>
        <taxon>Oligostraca</taxon>
        <taxon>Ostracoda</taxon>
        <taxon>Podocopa</taxon>
        <taxon>Podocopida</taxon>
        <taxon>Cypridocopina</taxon>
        <taxon>Cypridoidea</taxon>
        <taxon>Cyprididae</taxon>
        <taxon>Notodromas</taxon>
    </lineage>
</organism>
<proteinExistence type="predicted"/>
<evidence type="ECO:0000313" key="2">
    <source>
        <dbReference type="EMBL" id="CAD7272511.1"/>
    </source>
</evidence>
<accession>A0A7R9G913</accession>
<keyword evidence="3" id="KW-1185">Reference proteome</keyword>
<dbReference type="EMBL" id="CAJPEX010000039">
    <property type="protein sequence ID" value="CAG0912663.1"/>
    <property type="molecule type" value="Genomic_DNA"/>
</dbReference>
<gene>
    <name evidence="2" type="ORF">NMOB1V02_LOCUS440</name>
</gene>
<dbReference type="OrthoDB" id="1875751at2759"/>
<evidence type="ECO:0000313" key="3">
    <source>
        <dbReference type="Proteomes" id="UP000678499"/>
    </source>
</evidence>
<sequence>MALVGWVGLGAILPLPGFRDFSFAAQQQLGLDKEGRGFWRKSGAVGGACGPPVPPADSLLWADRPSVARVGSRGSSREAGSRRRLTEPDGGGSSAVLFSTRPCSSTCFRANLAAGAVDGMESVQELANGSTAEIPNDPGKMFVGGLSWQTTPGEWTSACLRTVINSPLSALLGWM</sequence>
<dbReference type="EMBL" id="OA882076">
    <property type="protein sequence ID" value="CAD7272511.1"/>
    <property type="molecule type" value="Genomic_DNA"/>
</dbReference>
<feature type="compositionally biased region" description="Basic and acidic residues" evidence="1">
    <location>
        <begin position="75"/>
        <end position="87"/>
    </location>
</feature>